<dbReference type="HOGENOM" id="CLU_2452748_0_0_0"/>
<comment type="caution">
    <text evidence="1">The sequence shown here is derived from an EMBL/GenBank/DDBJ whole genome shotgun (WGS) entry which is preliminary data.</text>
</comment>
<sequence>MTGEIGTENRWLRLLKAWPEKMPQQGLVVTTLNEQIPFTGFVFDDEIMLLQRPAPDAMGGRQVFVPFESIACLKITAVVPTKMFNEFGFSGSLPKI</sequence>
<dbReference type="OrthoDB" id="281973at2"/>
<proteinExistence type="predicted"/>
<reference evidence="1 2" key="1">
    <citation type="submission" date="2006-02" db="EMBL/GenBank/DDBJ databases">
        <authorList>
            <person name="Amann R."/>
            <person name="Ferriera S."/>
            <person name="Johnson J."/>
            <person name="Kravitz S."/>
            <person name="Halpern A."/>
            <person name="Remington K."/>
            <person name="Beeson K."/>
            <person name="Tran B."/>
            <person name="Rogers Y.-H."/>
            <person name="Friedman R."/>
            <person name="Venter J.C."/>
        </authorList>
    </citation>
    <scope>NUCLEOTIDE SEQUENCE [LARGE SCALE GENOMIC DNA]</scope>
    <source>
        <strain evidence="1 2">DSM 3645</strain>
    </source>
</reference>
<evidence type="ECO:0000313" key="2">
    <source>
        <dbReference type="Proteomes" id="UP000004358"/>
    </source>
</evidence>
<dbReference type="EMBL" id="AANZ01000021">
    <property type="protein sequence ID" value="EAQ78404.1"/>
    <property type="molecule type" value="Genomic_DNA"/>
</dbReference>
<evidence type="ECO:0000313" key="1">
    <source>
        <dbReference type="EMBL" id="EAQ78404.1"/>
    </source>
</evidence>
<dbReference type="eggNOG" id="ENOG502ZGID">
    <property type="taxonomic scope" value="Bacteria"/>
</dbReference>
<dbReference type="AlphaFoldDB" id="A3ZYF4"/>
<dbReference type="Proteomes" id="UP000004358">
    <property type="component" value="Unassembled WGS sequence"/>
</dbReference>
<name>A3ZYF4_9BACT</name>
<protein>
    <submittedName>
        <fullName evidence="1">Uncharacterized protein</fullName>
    </submittedName>
</protein>
<dbReference type="RefSeq" id="WP_002654979.1">
    <property type="nucleotide sequence ID" value="NZ_CH672377.1"/>
</dbReference>
<organism evidence="1 2">
    <name type="scientific">Blastopirellula marina DSM 3645</name>
    <dbReference type="NCBI Taxonomy" id="314230"/>
    <lineage>
        <taxon>Bacteria</taxon>
        <taxon>Pseudomonadati</taxon>
        <taxon>Planctomycetota</taxon>
        <taxon>Planctomycetia</taxon>
        <taxon>Pirellulales</taxon>
        <taxon>Pirellulaceae</taxon>
        <taxon>Blastopirellula</taxon>
    </lineage>
</organism>
<accession>A3ZYF4</accession>
<gene>
    <name evidence="1" type="ORF">DSM3645_06926</name>
</gene>